<dbReference type="PANTHER" id="PTHR34706">
    <property type="entry name" value="SLR1338 PROTEIN"/>
    <property type="match status" value="1"/>
</dbReference>
<feature type="region of interest" description="Disordered" evidence="1">
    <location>
        <begin position="1"/>
        <end position="56"/>
    </location>
</feature>
<protein>
    <recommendedName>
        <fullName evidence="4">VWFA domain-containing protein</fullName>
    </recommendedName>
</protein>
<proteinExistence type="predicted"/>
<dbReference type="Proteomes" id="UP000800092">
    <property type="component" value="Unassembled WGS sequence"/>
</dbReference>
<organism evidence="2 3">
    <name type="scientific">Viridothelium virens</name>
    <name type="common">Speckled blister lichen</name>
    <name type="synonym">Trypethelium virens</name>
    <dbReference type="NCBI Taxonomy" id="1048519"/>
    <lineage>
        <taxon>Eukaryota</taxon>
        <taxon>Fungi</taxon>
        <taxon>Dikarya</taxon>
        <taxon>Ascomycota</taxon>
        <taxon>Pezizomycotina</taxon>
        <taxon>Dothideomycetes</taxon>
        <taxon>Dothideomycetes incertae sedis</taxon>
        <taxon>Trypetheliales</taxon>
        <taxon>Trypetheliaceae</taxon>
        <taxon>Viridothelium</taxon>
    </lineage>
</organism>
<feature type="compositionally biased region" description="Polar residues" evidence="1">
    <location>
        <begin position="27"/>
        <end position="38"/>
    </location>
</feature>
<feature type="compositionally biased region" description="Polar residues" evidence="1">
    <location>
        <begin position="1"/>
        <end position="19"/>
    </location>
</feature>
<keyword evidence="3" id="KW-1185">Reference proteome</keyword>
<evidence type="ECO:0000313" key="3">
    <source>
        <dbReference type="Proteomes" id="UP000800092"/>
    </source>
</evidence>
<sequence>MTNQDAVEQLTSQMTQSPPSVMDLLSTPLQSPGTQPTQPSSADISSPPPIAGHGTATSVGAVTTAVAAPPPPNVTMQEALAWRRQIKSDHNRPSLPYEESLKDQIEARDHVFLLDNSQSNGDNWDDLVDVVNCLTYMVKDADPDGVDVYLAHGQKREKKCRPDKAVKFARQNRPPKPGGNSSTPSTIAPTLGTILHHYQENLRTPPKKSALGKIERILRSSPLRPLSLYVLTDGQWQPKDNVQKPILSLIKTLSDLDSLTGQVGIQFIQFGHNSATHPNGQTWLDFLDSGLEEYAAKDREDLGKFRDIVNTEHSTGNFDVVHEVDPINIASEVVFTTSHARSDPFM</sequence>
<accession>A0A6A6GZ04</accession>
<evidence type="ECO:0000256" key="1">
    <source>
        <dbReference type="SAM" id="MobiDB-lite"/>
    </source>
</evidence>
<dbReference type="AlphaFoldDB" id="A0A6A6GZ04"/>
<name>A0A6A6GZ04_VIRVR</name>
<reference evidence="2" key="1">
    <citation type="journal article" date="2020" name="Stud. Mycol.">
        <title>101 Dothideomycetes genomes: a test case for predicting lifestyles and emergence of pathogens.</title>
        <authorList>
            <person name="Haridas S."/>
            <person name="Albert R."/>
            <person name="Binder M."/>
            <person name="Bloem J."/>
            <person name="Labutti K."/>
            <person name="Salamov A."/>
            <person name="Andreopoulos B."/>
            <person name="Baker S."/>
            <person name="Barry K."/>
            <person name="Bills G."/>
            <person name="Bluhm B."/>
            <person name="Cannon C."/>
            <person name="Castanera R."/>
            <person name="Culley D."/>
            <person name="Daum C."/>
            <person name="Ezra D."/>
            <person name="Gonzalez J."/>
            <person name="Henrissat B."/>
            <person name="Kuo A."/>
            <person name="Liang C."/>
            <person name="Lipzen A."/>
            <person name="Lutzoni F."/>
            <person name="Magnuson J."/>
            <person name="Mondo S."/>
            <person name="Nolan M."/>
            <person name="Ohm R."/>
            <person name="Pangilinan J."/>
            <person name="Park H.-J."/>
            <person name="Ramirez L."/>
            <person name="Alfaro M."/>
            <person name="Sun H."/>
            <person name="Tritt A."/>
            <person name="Yoshinaga Y."/>
            <person name="Zwiers L.-H."/>
            <person name="Turgeon B."/>
            <person name="Goodwin S."/>
            <person name="Spatafora J."/>
            <person name="Crous P."/>
            <person name="Grigoriev I."/>
        </authorList>
    </citation>
    <scope>NUCLEOTIDE SEQUENCE</scope>
    <source>
        <strain evidence="2">Tuck. ex Michener</strain>
    </source>
</reference>
<dbReference type="EMBL" id="ML991836">
    <property type="protein sequence ID" value="KAF2230730.1"/>
    <property type="molecule type" value="Genomic_DNA"/>
</dbReference>
<evidence type="ECO:0008006" key="4">
    <source>
        <dbReference type="Google" id="ProtNLM"/>
    </source>
</evidence>
<dbReference type="PANTHER" id="PTHR34706:SF1">
    <property type="entry name" value="VWFA DOMAIN-CONTAINING PROTEIN"/>
    <property type="match status" value="1"/>
</dbReference>
<dbReference type="OrthoDB" id="5986190at2759"/>
<evidence type="ECO:0000313" key="2">
    <source>
        <dbReference type="EMBL" id="KAF2230730.1"/>
    </source>
</evidence>
<gene>
    <name evidence="2" type="ORF">EV356DRAFT_323795</name>
</gene>